<organism evidence="11 12">
    <name type="scientific">Verrucomicrobia subdivision 6 bacterium BACL9 MAG-120507-bin52</name>
    <dbReference type="NCBI Taxonomy" id="1655590"/>
    <lineage>
        <taxon>Bacteria</taxon>
        <taxon>Pseudomonadati</taxon>
        <taxon>Verrucomicrobiota</taxon>
        <taxon>Verrucomicrobiia</taxon>
        <taxon>Verrucomicrobiales</taxon>
        <taxon>Verrucomicrobia subdivision 6</taxon>
    </lineage>
</organism>
<evidence type="ECO:0000256" key="7">
    <source>
        <dbReference type="PIRSR" id="PIRSR639901-1"/>
    </source>
</evidence>
<dbReference type="Proteomes" id="UP000051269">
    <property type="component" value="Unassembled WGS sequence"/>
</dbReference>
<keyword evidence="9" id="KW-0448">Lipopolysaccharide biosynthesis</keyword>
<comment type="caution">
    <text evidence="11">The sequence shown here is derived from an EMBL/GenBank/DDBJ whole genome shotgun (WGS) entry which is preliminary data.</text>
</comment>
<dbReference type="SUPFAM" id="SSF53756">
    <property type="entry name" value="UDP-Glycosyltransferase/glycogen phosphorylase"/>
    <property type="match status" value="1"/>
</dbReference>
<evidence type="ECO:0000256" key="2">
    <source>
        <dbReference type="ARBA" id="ARBA00012621"/>
    </source>
</evidence>
<feature type="domain" description="3-deoxy-D-manno-octulosonic-acid transferase N-terminal" evidence="10">
    <location>
        <begin position="40"/>
        <end position="224"/>
    </location>
</feature>
<dbReference type="InterPro" id="IPR007507">
    <property type="entry name" value="Glycos_transf_N"/>
</dbReference>
<dbReference type="InterPro" id="IPR038107">
    <property type="entry name" value="Glycos_transf_N_sf"/>
</dbReference>
<dbReference type="GO" id="GO:0005886">
    <property type="term" value="C:plasma membrane"/>
    <property type="evidence" value="ECO:0007669"/>
    <property type="project" value="UniProtKB-SubCell"/>
</dbReference>
<feature type="transmembrane region" description="Helical" evidence="9">
    <location>
        <begin position="12"/>
        <end position="33"/>
    </location>
</feature>
<dbReference type="UniPathway" id="UPA00958"/>
<evidence type="ECO:0000313" key="11">
    <source>
        <dbReference type="EMBL" id="KRO62986.1"/>
    </source>
</evidence>
<evidence type="ECO:0000259" key="10">
    <source>
        <dbReference type="Pfam" id="PF04413"/>
    </source>
</evidence>
<feature type="site" description="Transition state stabilizer" evidence="8">
    <location>
        <position position="221"/>
    </location>
</feature>
<dbReference type="EC" id="2.4.99.12" evidence="2 9"/>
<sequence length="447" mass="50991">MSSIPQPLLKIGYNVLFTIGFALTWPYLTYLIWRRQPFWERLGERLGHYPPDLKEWLKDPRRPIWIHAVSVGEMLLARVFVRELRALRPNLRILLTTGTPTGRRMGEPLLDPQTRMVYAPTDFYYSMLRAFRRIRPAALILVENEIWPNMLWRARKMGVKVFLVNSRLSRRNRRLFRIARSFVRPVLQLFDWIGVQSPEDMRRFAIAGFPEEHLHLMGSMKYDVAALAADHPGKGLEIRRAAGWDQGQVLLLGGSTHPGEEMILAELIRALRAKHPELRLMLVPRHVERAGSILAELRGTGLRVMKRSDLKNQVGSDPEIVLVDTTGELRDLYPTADLVFIGKTMTGTGGQNFLEAARYGRAIVAGPHMENFMSLRKEFEETKGIRVTGSVEDLERVVSELLANRGEREELGRRAKACFQEHLGAGRRCAEILIGEIAKSERSSASS</sequence>
<dbReference type="Gene3D" id="3.40.50.2000">
    <property type="entry name" value="Glycogen Phosphorylase B"/>
    <property type="match status" value="1"/>
</dbReference>
<dbReference type="GO" id="GO:0009245">
    <property type="term" value="P:lipid A biosynthetic process"/>
    <property type="evidence" value="ECO:0007669"/>
    <property type="project" value="TreeGrafter"/>
</dbReference>
<name>A0A0R2RS36_9BACT</name>
<dbReference type="InterPro" id="IPR039901">
    <property type="entry name" value="Kdotransferase"/>
</dbReference>
<evidence type="ECO:0000256" key="8">
    <source>
        <dbReference type="PIRSR" id="PIRSR639901-2"/>
    </source>
</evidence>
<dbReference type="Gene3D" id="3.40.50.11720">
    <property type="entry name" value="3-Deoxy-D-manno-octulosonic-acid transferase, N-terminal domain"/>
    <property type="match status" value="1"/>
</dbReference>
<keyword evidence="9" id="KW-1003">Cell membrane</keyword>
<evidence type="ECO:0000256" key="3">
    <source>
        <dbReference type="ARBA" id="ARBA00019077"/>
    </source>
</evidence>
<keyword evidence="9" id="KW-0812">Transmembrane</keyword>
<protein>
    <recommendedName>
        <fullName evidence="3 9">3-deoxy-D-manno-octulosonic acid transferase</fullName>
        <shortName evidence="9">Kdo transferase</shortName>
        <ecNumber evidence="2 9">2.4.99.12</ecNumber>
    </recommendedName>
    <alternativeName>
        <fullName evidence="5 9">Lipid IV(A) 3-deoxy-D-manno-octulosonic acid transferase</fullName>
    </alternativeName>
</protein>
<dbReference type="PANTHER" id="PTHR42755:SF1">
    <property type="entry name" value="3-DEOXY-D-MANNO-OCTULOSONIC ACID TRANSFERASE, MITOCHONDRIAL-RELATED"/>
    <property type="match status" value="1"/>
</dbReference>
<gene>
    <name evidence="11" type="ORF">ABR82_02355</name>
</gene>
<dbReference type="GO" id="GO:0043842">
    <property type="term" value="F:Kdo transferase activity"/>
    <property type="evidence" value="ECO:0007669"/>
    <property type="project" value="UniProtKB-EC"/>
</dbReference>
<evidence type="ECO:0000256" key="9">
    <source>
        <dbReference type="RuleBase" id="RU365103"/>
    </source>
</evidence>
<dbReference type="Pfam" id="PF04413">
    <property type="entry name" value="Glycos_transf_N"/>
    <property type="match status" value="1"/>
</dbReference>
<evidence type="ECO:0000256" key="5">
    <source>
        <dbReference type="ARBA" id="ARBA00031445"/>
    </source>
</evidence>
<comment type="similarity">
    <text evidence="9">Belongs to the glycosyltransferase group 1 family.</text>
</comment>
<evidence type="ECO:0000256" key="6">
    <source>
        <dbReference type="ARBA" id="ARBA00049183"/>
    </source>
</evidence>
<dbReference type="GO" id="GO:0009244">
    <property type="term" value="P:lipopolysaccharide core region biosynthetic process"/>
    <property type="evidence" value="ECO:0007669"/>
    <property type="project" value="UniProtKB-UniRule"/>
</dbReference>
<dbReference type="EMBL" id="LIBO01000016">
    <property type="protein sequence ID" value="KRO62986.1"/>
    <property type="molecule type" value="Genomic_DNA"/>
</dbReference>
<comment type="function">
    <text evidence="9">Involved in lipopolysaccharide (LPS) biosynthesis. Catalyzes the transfer of 3-deoxy-D-manno-octulosonate (Kdo) residue(s) from CMP-Kdo to lipid IV(A), the tetraacyldisaccharide-1,4'-bisphosphate precursor of lipid A.</text>
</comment>
<feature type="site" description="Transition state stabilizer" evidence="8">
    <location>
        <position position="143"/>
    </location>
</feature>
<dbReference type="AlphaFoldDB" id="A0A0R2RS36"/>
<comment type="catalytic activity">
    <reaction evidence="6 9">
        <text>lipid IVA (E. coli) + CMP-3-deoxy-beta-D-manno-octulosonate = alpha-Kdo-(2-&gt;6)-lipid IVA (E. coli) + CMP + H(+)</text>
        <dbReference type="Rhea" id="RHEA:28066"/>
        <dbReference type="ChEBI" id="CHEBI:15378"/>
        <dbReference type="ChEBI" id="CHEBI:58603"/>
        <dbReference type="ChEBI" id="CHEBI:60364"/>
        <dbReference type="ChEBI" id="CHEBI:60377"/>
        <dbReference type="ChEBI" id="CHEBI:85987"/>
        <dbReference type="EC" id="2.4.99.12"/>
    </reaction>
</comment>
<comment type="subcellular location">
    <subcellularLocation>
        <location evidence="9">Cell membrane</location>
    </subcellularLocation>
</comment>
<keyword evidence="4 9" id="KW-0808">Transferase</keyword>
<accession>A0A0R2RS36</accession>
<reference evidence="11 12" key="1">
    <citation type="submission" date="2015-10" db="EMBL/GenBank/DDBJ databases">
        <title>Metagenome-Assembled Genomes uncover a global brackish microbiome.</title>
        <authorList>
            <person name="Hugerth L.W."/>
            <person name="Larsson J."/>
            <person name="Alneberg J."/>
            <person name="Lindh M.V."/>
            <person name="Legrand C."/>
            <person name="Pinhassi J."/>
            <person name="Andersson A.F."/>
        </authorList>
    </citation>
    <scope>NUCLEOTIDE SEQUENCE [LARGE SCALE GENOMIC DNA]</scope>
    <source>
        <strain evidence="11">BACL18 MAG-120507-bin52</strain>
    </source>
</reference>
<feature type="active site" description="Proton acceptor" evidence="7">
    <location>
        <position position="73"/>
    </location>
</feature>
<keyword evidence="9" id="KW-0472">Membrane</keyword>
<evidence type="ECO:0000256" key="1">
    <source>
        <dbReference type="ARBA" id="ARBA00004713"/>
    </source>
</evidence>
<comment type="pathway">
    <text evidence="1 9">Bacterial outer membrane biogenesis; LPS core biosynthesis.</text>
</comment>
<evidence type="ECO:0000256" key="4">
    <source>
        <dbReference type="ARBA" id="ARBA00022679"/>
    </source>
</evidence>
<evidence type="ECO:0000313" key="12">
    <source>
        <dbReference type="Proteomes" id="UP000051269"/>
    </source>
</evidence>
<dbReference type="PANTHER" id="PTHR42755">
    <property type="entry name" value="3-DEOXY-MANNO-OCTULOSONATE CYTIDYLYLTRANSFERASE"/>
    <property type="match status" value="1"/>
</dbReference>
<keyword evidence="9" id="KW-1133">Transmembrane helix</keyword>
<proteinExistence type="inferred from homology"/>